<keyword evidence="2" id="KW-1185">Reference proteome</keyword>
<dbReference type="InParanoid" id="L0HDY4"/>
<dbReference type="EMBL" id="CP003167">
    <property type="protein sequence ID" value="AGB01538.1"/>
    <property type="molecule type" value="Genomic_DNA"/>
</dbReference>
<dbReference type="KEGG" id="mfo:Metfor_0466"/>
<dbReference type="eggNOG" id="arCOG12708">
    <property type="taxonomic scope" value="Archaea"/>
</dbReference>
<reference evidence="1 2" key="2">
    <citation type="journal article" date="2014" name="Genome Announc.">
        <title>Complete Genome Sequence of Methanoregula formicica SMSPT, a Mesophilic Hydrogenotrophic Methanogen Isolated from a Methanogenic Upflow Anaerobic Sludge Blanket Reactor.</title>
        <authorList>
            <person name="Yamamoto K."/>
            <person name="Tamaki H."/>
            <person name="Cadillo-Quiroz H."/>
            <person name="Imachi H."/>
            <person name="Kyrpides N."/>
            <person name="Woyke T."/>
            <person name="Goodwin L."/>
            <person name="Zinder S.H."/>
            <person name="Kamagata Y."/>
            <person name="Liu W.T."/>
        </authorList>
    </citation>
    <scope>NUCLEOTIDE SEQUENCE [LARGE SCALE GENOMIC DNA]</scope>
    <source>
        <strain evidence="2">DSM 22288 / NBRC 105244 / SMSP</strain>
    </source>
</reference>
<dbReference type="Proteomes" id="UP000010824">
    <property type="component" value="Chromosome"/>
</dbReference>
<accession>L0HDY4</accession>
<gene>
    <name evidence="1" type="ordered locus">Metfor_0466</name>
</gene>
<reference evidence="2" key="1">
    <citation type="submission" date="2011-12" db="EMBL/GenBank/DDBJ databases">
        <title>Complete sequence of Methanoregula formicicum SMSP.</title>
        <authorList>
            <person name="Lucas S."/>
            <person name="Han J."/>
            <person name="Lapidus A."/>
            <person name="Cheng J.-F."/>
            <person name="Goodwin L."/>
            <person name="Pitluck S."/>
            <person name="Peters L."/>
            <person name="Ovchinnikova G."/>
            <person name="Teshima H."/>
            <person name="Detter J.C."/>
            <person name="Han C."/>
            <person name="Tapia R."/>
            <person name="Land M."/>
            <person name="Hauser L."/>
            <person name="Kyrpides N."/>
            <person name="Ivanova N."/>
            <person name="Pagani I."/>
            <person name="Imachi H."/>
            <person name="Tamaki H."/>
            <person name="Sekiguchi Y."/>
            <person name="Kamagata Y."/>
            <person name="Cadillo-Quiroz H."/>
            <person name="Zinder S."/>
            <person name="Liu W.-T."/>
            <person name="Woyke T."/>
        </authorList>
    </citation>
    <scope>NUCLEOTIDE SEQUENCE [LARGE SCALE GENOMIC DNA]</scope>
    <source>
        <strain evidence="2">DSM 22288 / NBRC 105244 / SMSP</strain>
    </source>
</reference>
<dbReference type="AlphaFoldDB" id="L0HDY4"/>
<name>L0HDY4_METFS</name>
<sequence>MTYSGTDSATGDCPPIFLHLFTFCRQNGLLTMDKIPIESPDEESAIRFRDCFSVRYIQSAAVLCRLGYGIEQEKKGQDALTEEQVLRHEAFVLNAILSAVAFLESTINELHADAVDGAYFYSDEQHEAVLKTIADGWKNEKNFDRAPLITRYQKILAIAGTAPFDEDDAAFSNVRQLIEIRNHLMHYKREWIVIGEEKHPGKAETTSERFGRILAKKFAINPFVARNRPFFPDKCLGHGCAEWAIVNSVIFTDAFFRKLGLPASYEGIRDELSTR</sequence>
<proteinExistence type="predicted"/>
<evidence type="ECO:0000313" key="1">
    <source>
        <dbReference type="EMBL" id="AGB01538.1"/>
    </source>
</evidence>
<evidence type="ECO:0000313" key="2">
    <source>
        <dbReference type="Proteomes" id="UP000010824"/>
    </source>
</evidence>
<protein>
    <submittedName>
        <fullName evidence="1">Uncharacterized protein</fullName>
    </submittedName>
</protein>
<organism evidence="1 2">
    <name type="scientific">Methanoregula formicica (strain DSM 22288 / NBRC 105244 / SMSP)</name>
    <dbReference type="NCBI Taxonomy" id="593750"/>
    <lineage>
        <taxon>Archaea</taxon>
        <taxon>Methanobacteriati</taxon>
        <taxon>Methanobacteriota</taxon>
        <taxon>Stenosarchaea group</taxon>
        <taxon>Methanomicrobia</taxon>
        <taxon>Methanomicrobiales</taxon>
        <taxon>Methanoregulaceae</taxon>
        <taxon>Methanoregula</taxon>
    </lineage>
</organism>
<dbReference type="HOGENOM" id="CLU_1249731_0_0_2"/>